<name>A0A6C1C7V5_9ACTN</name>
<gene>
    <name evidence="3" type="ORF">D8771_25880</name>
</gene>
<dbReference type="Gene3D" id="3.40.33.10">
    <property type="entry name" value="CAP"/>
    <property type="match status" value="1"/>
</dbReference>
<organism evidence="3 4">
    <name type="scientific">Streptomyces albus</name>
    <dbReference type="NCBI Taxonomy" id="1888"/>
    <lineage>
        <taxon>Bacteria</taxon>
        <taxon>Bacillati</taxon>
        <taxon>Actinomycetota</taxon>
        <taxon>Actinomycetes</taxon>
        <taxon>Kitasatosporales</taxon>
        <taxon>Streptomycetaceae</taxon>
        <taxon>Streptomyces</taxon>
    </lineage>
</organism>
<evidence type="ECO:0000256" key="1">
    <source>
        <dbReference type="SAM" id="MobiDB-lite"/>
    </source>
</evidence>
<dbReference type="Pfam" id="PF00188">
    <property type="entry name" value="CAP"/>
    <property type="match status" value="1"/>
</dbReference>
<dbReference type="GeneID" id="75181088"/>
<proteinExistence type="predicted"/>
<feature type="region of interest" description="Disordered" evidence="1">
    <location>
        <begin position="1"/>
        <end position="32"/>
    </location>
</feature>
<dbReference type="EMBL" id="RCIY01000088">
    <property type="protein sequence ID" value="TGG78085.1"/>
    <property type="molecule type" value="Genomic_DNA"/>
</dbReference>
<dbReference type="AlphaFoldDB" id="A0A6C1C7V5"/>
<dbReference type="InterPro" id="IPR014044">
    <property type="entry name" value="CAP_dom"/>
</dbReference>
<feature type="compositionally biased region" description="Low complexity" evidence="1">
    <location>
        <begin position="119"/>
        <end position="140"/>
    </location>
</feature>
<feature type="compositionally biased region" description="Low complexity" evidence="1">
    <location>
        <begin position="89"/>
        <end position="98"/>
    </location>
</feature>
<sequence>MGRHSRADTPSASGTEPDPGRRSAARRRRRTAAPVTMGLLGACAALSLGVVAVNGHLTDRAGGPDGAGDDRVRAQDGAAPAPTETSVTPAERSSAPADDASRRAGKPEESGPGIDKPSRTPSATPTPSRPASSTPATQGDGARDDTPRGGAGRGDGDGAATNGQETAAEGEVLALVNQERAQAGCRPVKADPELAALAGRFSVDMAERGFFSHTTPDGKSPWDRAEAAGIEDLGGENIARGQANARSVMDAWMKSPGHRANILNCDYRTLGVGAHFAEGGPWWTQDFGF</sequence>
<dbReference type="CDD" id="cd05379">
    <property type="entry name" value="CAP_bacterial"/>
    <property type="match status" value="1"/>
</dbReference>
<keyword evidence="2" id="KW-1133">Transmembrane helix</keyword>
<dbReference type="InterPro" id="IPR035940">
    <property type="entry name" value="CAP_sf"/>
</dbReference>
<dbReference type="Proteomes" id="UP000298111">
    <property type="component" value="Unassembled WGS sequence"/>
</dbReference>
<evidence type="ECO:0000313" key="4">
    <source>
        <dbReference type="Proteomes" id="UP000298111"/>
    </source>
</evidence>
<keyword evidence="2" id="KW-0472">Membrane</keyword>
<dbReference type="RefSeq" id="WP_031026069.1">
    <property type="nucleotide sequence ID" value="NZ_BBQG01000009.1"/>
</dbReference>
<feature type="compositionally biased region" description="Basic and acidic residues" evidence="1">
    <location>
        <begin position="99"/>
        <end position="109"/>
    </location>
</feature>
<dbReference type="PANTHER" id="PTHR31157:SF1">
    <property type="entry name" value="SCP DOMAIN-CONTAINING PROTEIN"/>
    <property type="match status" value="1"/>
</dbReference>
<protein>
    <submittedName>
        <fullName evidence="3">CAP domain-containing protein</fullName>
    </submittedName>
</protein>
<comment type="caution">
    <text evidence="3">The sequence shown here is derived from an EMBL/GenBank/DDBJ whole genome shotgun (WGS) entry which is preliminary data.</text>
</comment>
<evidence type="ECO:0000256" key="2">
    <source>
        <dbReference type="SAM" id="Phobius"/>
    </source>
</evidence>
<evidence type="ECO:0000313" key="3">
    <source>
        <dbReference type="EMBL" id="TGG78085.1"/>
    </source>
</evidence>
<dbReference type="SUPFAM" id="SSF55797">
    <property type="entry name" value="PR-1-like"/>
    <property type="match status" value="1"/>
</dbReference>
<accession>A0A6C1C7V5</accession>
<feature type="region of interest" description="Disordered" evidence="1">
    <location>
        <begin position="60"/>
        <end position="164"/>
    </location>
</feature>
<keyword evidence="2" id="KW-0812">Transmembrane</keyword>
<dbReference type="PANTHER" id="PTHR31157">
    <property type="entry name" value="SCP DOMAIN-CONTAINING PROTEIN"/>
    <property type="match status" value="1"/>
</dbReference>
<feature type="transmembrane region" description="Helical" evidence="2">
    <location>
        <begin position="31"/>
        <end position="53"/>
    </location>
</feature>
<reference evidence="3 4" key="1">
    <citation type="submission" date="2018-10" db="EMBL/GenBank/DDBJ databases">
        <title>Isolation of pseudouridimycin from Streptomyces albus DSM 40763.</title>
        <authorList>
            <person name="Rosenqvist P."/>
            <person name="Metsae-Ketelae M."/>
            <person name="Virta P."/>
        </authorList>
    </citation>
    <scope>NUCLEOTIDE SEQUENCE [LARGE SCALE GENOMIC DNA]</scope>
    <source>
        <strain evidence="3 4">DSM 40763</strain>
    </source>
</reference>